<accession>A0AAJ1T8P7</accession>
<keyword evidence="2" id="KW-1185">Reference proteome</keyword>
<dbReference type="Proteomes" id="UP001237207">
    <property type="component" value="Unassembled WGS sequence"/>
</dbReference>
<sequence length="215" mass="25312">MNQEKLLQRLNSIPLNVNVKLMELKLNEYLENIWRASEWVKIELESIGLSVDEDFMETKNIVRYIKEYLIVKYRDARYANGEIQDNDLREEFPNDFLLGNFIDYKANISLRKRLESLLKHVKDGYIQPTFAINSANSIYTSKPAIQIPHSDLALYLDCDLHHFDSLEEAMNAISNAKADSEIITVIKKTVYFRTPKYYEEKERKRQEAIKVIDEL</sequence>
<dbReference type="RefSeq" id="WP_307258736.1">
    <property type="nucleotide sequence ID" value="NZ_JAUSUC010000065.1"/>
</dbReference>
<proteinExistence type="predicted"/>
<dbReference type="AlphaFoldDB" id="A0AAJ1T8P7"/>
<evidence type="ECO:0000313" key="1">
    <source>
        <dbReference type="EMBL" id="MDQ0216665.1"/>
    </source>
</evidence>
<evidence type="ECO:0000313" key="2">
    <source>
        <dbReference type="Proteomes" id="UP001237207"/>
    </source>
</evidence>
<comment type="caution">
    <text evidence="1">The sequence shown here is derived from an EMBL/GenBank/DDBJ whole genome shotgun (WGS) entry which is preliminary data.</text>
</comment>
<name>A0AAJ1T8P7_9BACI</name>
<reference evidence="1" key="1">
    <citation type="submission" date="2023-07" db="EMBL/GenBank/DDBJ databases">
        <title>Genomic Encyclopedia of Type Strains, Phase IV (KMG-IV): sequencing the most valuable type-strain genomes for metagenomic binning, comparative biology and taxonomic classification.</title>
        <authorList>
            <person name="Goeker M."/>
        </authorList>
    </citation>
    <scope>NUCLEOTIDE SEQUENCE</scope>
    <source>
        <strain evidence="1">DSM 23947</strain>
    </source>
</reference>
<gene>
    <name evidence="1" type="ORF">J2S13_003139</name>
</gene>
<protein>
    <submittedName>
        <fullName evidence="1">Uncharacterized protein</fullName>
    </submittedName>
</protein>
<dbReference type="EMBL" id="JAUSUC010000065">
    <property type="protein sequence ID" value="MDQ0216665.1"/>
    <property type="molecule type" value="Genomic_DNA"/>
</dbReference>
<organism evidence="1 2">
    <name type="scientific">Oikeobacillus pervagus</name>
    <dbReference type="NCBI Taxonomy" id="1325931"/>
    <lineage>
        <taxon>Bacteria</taxon>
        <taxon>Bacillati</taxon>
        <taxon>Bacillota</taxon>
        <taxon>Bacilli</taxon>
        <taxon>Bacillales</taxon>
        <taxon>Bacillaceae</taxon>
        <taxon>Oikeobacillus</taxon>
    </lineage>
</organism>